<evidence type="ECO:0000313" key="2">
    <source>
        <dbReference type="EMBL" id="TMQ78605.1"/>
    </source>
</evidence>
<dbReference type="PANTHER" id="PTHR46637">
    <property type="entry name" value="TIS1421-TRANSPOSASE PROTEIN A"/>
    <property type="match status" value="1"/>
</dbReference>
<dbReference type="InterPro" id="IPR052909">
    <property type="entry name" value="Transposase_6_like"/>
</dbReference>
<dbReference type="EMBL" id="SWAD01000005">
    <property type="protein sequence ID" value="TMQ78605.1"/>
    <property type="molecule type" value="Genomic_DNA"/>
</dbReference>
<dbReference type="PANTHER" id="PTHR46637:SF1">
    <property type="entry name" value="BLL5188 PROTEIN"/>
    <property type="match status" value="1"/>
</dbReference>
<keyword evidence="3" id="KW-1185">Reference proteome</keyword>
<comment type="caution">
    <text evidence="2">The sequence shown here is derived from an EMBL/GenBank/DDBJ whole genome shotgun (WGS) entry which is preliminary data.</text>
</comment>
<organism evidence="2 3">
    <name type="scientific">Candidatus Accumulibacter phosphatis</name>
    <dbReference type="NCBI Taxonomy" id="327160"/>
    <lineage>
        <taxon>Bacteria</taxon>
        <taxon>Pseudomonadati</taxon>
        <taxon>Pseudomonadota</taxon>
        <taxon>Betaproteobacteria</taxon>
        <taxon>Candidatus Accumulibacter</taxon>
    </lineage>
</organism>
<reference evidence="2 3" key="1">
    <citation type="submission" date="2019-04" db="EMBL/GenBank/DDBJ databases">
        <title>A novel phosphate-accumulating bacterium identified in bioreactor for phosphate removal from wastewater.</title>
        <authorList>
            <person name="Kotlyarov R.Y."/>
            <person name="Beletsky A.V."/>
            <person name="Kallistova A.Y."/>
            <person name="Dorofeev A.G."/>
            <person name="Nikolaev Y.Y."/>
            <person name="Pimenov N.V."/>
            <person name="Ravin N.V."/>
            <person name="Mardanov A.V."/>
        </authorList>
    </citation>
    <scope>NUCLEOTIDE SEQUENCE [LARGE SCALE GENOMIC DNA]</scope>
    <source>
        <strain evidence="2 3">Bin19</strain>
    </source>
</reference>
<name>A0A5S4ET39_9PROT</name>
<dbReference type="Proteomes" id="UP000306324">
    <property type="component" value="Unassembled WGS sequence"/>
</dbReference>
<evidence type="ECO:0000313" key="3">
    <source>
        <dbReference type="Proteomes" id="UP000306324"/>
    </source>
</evidence>
<evidence type="ECO:0000256" key="1">
    <source>
        <dbReference type="SAM" id="MobiDB-lite"/>
    </source>
</evidence>
<gene>
    <name evidence="2" type="ORF">ACCUM_1145</name>
</gene>
<protein>
    <submittedName>
        <fullName evidence="2">Mobile element protein</fullName>
    </submittedName>
</protein>
<accession>A0A5S4ET39</accession>
<proteinExistence type="predicted"/>
<feature type="region of interest" description="Disordered" evidence="1">
    <location>
        <begin position="38"/>
        <end position="60"/>
    </location>
</feature>
<sequence>MRFSRWAKKGIWKNLFKHLATEADNEDAMIDRTIVRAHQHSTGAPKKNTARKPSGVAKAV</sequence>
<dbReference type="AlphaFoldDB" id="A0A5S4ET39"/>